<dbReference type="AlphaFoldDB" id="A0A9P7Z2T3"/>
<proteinExistence type="inferred from homology"/>
<dbReference type="GO" id="GO:0008677">
    <property type="term" value="F:2-dehydropantoate 2-reductase activity"/>
    <property type="evidence" value="ECO:0007669"/>
    <property type="project" value="TreeGrafter"/>
</dbReference>
<comment type="similarity">
    <text evidence="1">Belongs to the PDCD5 family.</text>
</comment>
<protein>
    <submittedName>
        <fullName evidence="6">Double-stranded DNA-binding domain-containing protein</fullName>
    </submittedName>
</protein>
<organism evidence="6 7">
    <name type="scientific">Calycina marina</name>
    <dbReference type="NCBI Taxonomy" id="1763456"/>
    <lineage>
        <taxon>Eukaryota</taxon>
        <taxon>Fungi</taxon>
        <taxon>Dikarya</taxon>
        <taxon>Ascomycota</taxon>
        <taxon>Pezizomycotina</taxon>
        <taxon>Leotiomycetes</taxon>
        <taxon>Helotiales</taxon>
        <taxon>Pezizellaceae</taxon>
        <taxon>Calycina</taxon>
    </lineage>
</organism>
<reference evidence="6" key="1">
    <citation type="journal article" date="2021" name="IMA Fungus">
        <title>Genomic characterization of three marine fungi, including Emericellopsis atlantica sp. nov. with signatures of a generalist lifestyle and marine biomass degradation.</title>
        <authorList>
            <person name="Hagestad O.C."/>
            <person name="Hou L."/>
            <person name="Andersen J.H."/>
            <person name="Hansen E.H."/>
            <person name="Altermark B."/>
            <person name="Li C."/>
            <person name="Kuhnert E."/>
            <person name="Cox R.J."/>
            <person name="Crous P.W."/>
            <person name="Spatafora J.W."/>
            <person name="Lail K."/>
            <person name="Amirebrahimi M."/>
            <person name="Lipzen A."/>
            <person name="Pangilinan J."/>
            <person name="Andreopoulos W."/>
            <person name="Hayes R.D."/>
            <person name="Ng V."/>
            <person name="Grigoriev I.V."/>
            <person name="Jackson S.A."/>
            <person name="Sutton T.D.S."/>
            <person name="Dobson A.D.W."/>
            <person name="Rama T."/>
        </authorList>
    </citation>
    <scope>NUCLEOTIDE SEQUENCE</scope>
    <source>
        <strain evidence="6">TRa3180A</strain>
    </source>
</reference>
<dbReference type="Proteomes" id="UP000887226">
    <property type="component" value="Unassembled WGS sequence"/>
</dbReference>
<dbReference type="GO" id="GO:0005739">
    <property type="term" value="C:mitochondrion"/>
    <property type="evidence" value="ECO:0007669"/>
    <property type="project" value="TreeGrafter"/>
</dbReference>
<dbReference type="InterPro" id="IPR050838">
    <property type="entry name" value="Ketopantoate_reductase"/>
</dbReference>
<sequence>MTPAKDLAEFSPEIHILGTGPVGLHLAHALRGSLNPPPVTLLLHRPLLIQQWHEEGACINVVKDGVVSTRSDFNIESASTFGLPDGSPDQAYPGFGPNLVHTVRQPSTKIENLIVTTRVQQTVAALDQIKARLGSHTNICLVNCGVGIVEDINTRLFPDPFNRPSYMLATNSHKIYPINAQFKYSAKIQKPGQLIVTMLNDRERSRAIAVLYPAAATSVECSKKERSISQGWSATARYLMRTLRTNPELDATGWRHGPFMINHLQDLAINSVLGPLSVMFNTTLDKLTFNYEVTEILRYLLSEISQVILETPEQRYLRSALSQNILLHSNSFTQLHFKKHSTKQPQRKHKMEDDELAQIRAARLQQMKAESSGNGRRQASSSGPSSGQGDDKQNQEAEARASILAQILQPEAADRLGRIRLVKTSRAEDIENRLIMLAKSGQLRAKVTEEHLKELLGAVSETKEEKKIVVTRRKGWEDDDDLLDL</sequence>
<dbReference type="InterPro" id="IPR002836">
    <property type="entry name" value="PDCD5-like"/>
</dbReference>
<feature type="compositionally biased region" description="Basic and acidic residues" evidence="4">
    <location>
        <begin position="389"/>
        <end position="398"/>
    </location>
</feature>
<evidence type="ECO:0000256" key="1">
    <source>
        <dbReference type="ARBA" id="ARBA00010490"/>
    </source>
</evidence>
<evidence type="ECO:0000313" key="6">
    <source>
        <dbReference type="EMBL" id="KAG9244282.1"/>
    </source>
</evidence>
<feature type="region of interest" description="Disordered" evidence="4">
    <location>
        <begin position="365"/>
        <end position="398"/>
    </location>
</feature>
<keyword evidence="2" id="KW-0521">NADP</keyword>
<keyword evidence="6" id="KW-0238">DNA-binding</keyword>
<comment type="caution">
    <text evidence="6">The sequence shown here is derived from an EMBL/GenBank/DDBJ whole genome shotgun (WGS) entry which is preliminary data.</text>
</comment>
<evidence type="ECO:0000256" key="3">
    <source>
        <dbReference type="ARBA" id="ARBA00023002"/>
    </source>
</evidence>
<dbReference type="SUPFAM" id="SSF46950">
    <property type="entry name" value="Double-stranded DNA-binding domain"/>
    <property type="match status" value="1"/>
</dbReference>
<evidence type="ECO:0000313" key="7">
    <source>
        <dbReference type="Proteomes" id="UP000887226"/>
    </source>
</evidence>
<dbReference type="OrthoDB" id="73846at2759"/>
<dbReference type="PANTHER" id="PTHR43765">
    <property type="entry name" value="2-DEHYDROPANTOATE 2-REDUCTASE-RELATED"/>
    <property type="match status" value="1"/>
</dbReference>
<dbReference type="Pfam" id="PF02558">
    <property type="entry name" value="ApbA"/>
    <property type="match status" value="1"/>
</dbReference>
<dbReference type="InterPro" id="IPR036883">
    <property type="entry name" value="PDCD5-like_sf"/>
</dbReference>
<evidence type="ECO:0000259" key="5">
    <source>
        <dbReference type="Pfam" id="PF02558"/>
    </source>
</evidence>
<dbReference type="GO" id="GO:0050661">
    <property type="term" value="F:NADP binding"/>
    <property type="evidence" value="ECO:0007669"/>
    <property type="project" value="TreeGrafter"/>
</dbReference>
<evidence type="ECO:0000256" key="2">
    <source>
        <dbReference type="ARBA" id="ARBA00022857"/>
    </source>
</evidence>
<dbReference type="Pfam" id="PF01984">
    <property type="entry name" value="dsDNA_bind"/>
    <property type="match status" value="1"/>
</dbReference>
<dbReference type="Gene3D" id="3.40.50.720">
    <property type="entry name" value="NAD(P)-binding Rossmann-like Domain"/>
    <property type="match status" value="1"/>
</dbReference>
<dbReference type="PANTHER" id="PTHR43765:SF2">
    <property type="entry name" value="2-DEHYDROPANTOATE 2-REDUCTASE"/>
    <property type="match status" value="1"/>
</dbReference>
<keyword evidence="7" id="KW-1185">Reference proteome</keyword>
<gene>
    <name evidence="6" type="ORF">BJ878DRAFT_421727</name>
</gene>
<name>A0A9P7Z2T3_9HELO</name>
<dbReference type="EMBL" id="MU253917">
    <property type="protein sequence ID" value="KAG9244282.1"/>
    <property type="molecule type" value="Genomic_DNA"/>
</dbReference>
<dbReference type="GO" id="GO:0003677">
    <property type="term" value="F:DNA binding"/>
    <property type="evidence" value="ECO:0007669"/>
    <property type="project" value="UniProtKB-KW"/>
</dbReference>
<dbReference type="InterPro" id="IPR013332">
    <property type="entry name" value="KPR_N"/>
</dbReference>
<evidence type="ECO:0000256" key="4">
    <source>
        <dbReference type="SAM" id="MobiDB-lite"/>
    </source>
</evidence>
<accession>A0A9P7Z2T3</accession>
<dbReference type="Gene3D" id="1.10.8.140">
    <property type="entry name" value="PDCD5-like"/>
    <property type="match status" value="1"/>
</dbReference>
<feature type="domain" description="Ketopantoate reductase N-terminal" evidence="5">
    <location>
        <begin position="14"/>
        <end position="156"/>
    </location>
</feature>
<feature type="compositionally biased region" description="Low complexity" evidence="4">
    <location>
        <begin position="375"/>
        <end position="388"/>
    </location>
</feature>
<keyword evidence="3" id="KW-0560">Oxidoreductase</keyword>